<dbReference type="GeneID" id="11505375"/>
<protein>
    <submittedName>
        <fullName evidence="2">Uncharacterized protein</fullName>
    </submittedName>
</protein>
<proteinExistence type="predicted"/>
<organism evidence="2 3">
    <name type="scientific">Thermothelomyces thermophilus (strain ATCC 42464 / BCRC 31852 / DSM 1799)</name>
    <name type="common">Sporotrichum thermophile</name>
    <dbReference type="NCBI Taxonomy" id="573729"/>
    <lineage>
        <taxon>Eukaryota</taxon>
        <taxon>Fungi</taxon>
        <taxon>Dikarya</taxon>
        <taxon>Ascomycota</taxon>
        <taxon>Pezizomycotina</taxon>
        <taxon>Sordariomycetes</taxon>
        <taxon>Sordariomycetidae</taxon>
        <taxon>Sordariales</taxon>
        <taxon>Chaetomiaceae</taxon>
        <taxon>Thermothelomyces</taxon>
    </lineage>
</organism>
<dbReference type="RefSeq" id="XP_003660356.1">
    <property type="nucleotide sequence ID" value="XM_003660308.1"/>
</dbReference>
<accession>G2Q2I6</accession>
<dbReference type="VEuPathDB" id="FungiDB:MYCTH_2029593"/>
<dbReference type="OMA" id="PEEDDCK"/>
<gene>
    <name evidence="2" type="ORF">MYCTH_2029593</name>
</gene>
<dbReference type="Proteomes" id="UP000007322">
    <property type="component" value="Chromosome 1"/>
</dbReference>
<feature type="region of interest" description="Disordered" evidence="1">
    <location>
        <begin position="206"/>
        <end position="291"/>
    </location>
</feature>
<evidence type="ECO:0000256" key="1">
    <source>
        <dbReference type="SAM" id="MobiDB-lite"/>
    </source>
</evidence>
<sequence length="291" mass="32461">MESSQNQDMQQIFVSSTRNRPQRTYSHKGRSNRTFSLPSLKPVSNRSLPASTYAVLTRPLVTSPVSPPRHIRTTPSFSEQDESDPKDETEDDLVFLAQRPLNYNLKHDRRTGNGTRSLRRRPFLIFDRIEAKGYKQLEKIPQVGKADPSLRYQPGDGFSGREAKPNGSNLLARNGKMTFTSPHVGILDLTQSELPAAERKRAACRAHRDDNSFVPAPKKKVRRVLGPKDPNQQAKPTMGLADPAKKSASTLDEVASTKAEREIISERSGHVQASGHAIEHQHEALITEGNQ</sequence>
<feature type="compositionally biased region" description="Basic and acidic residues" evidence="1">
    <location>
        <begin position="258"/>
        <end position="269"/>
    </location>
</feature>
<dbReference type="EMBL" id="CP003002">
    <property type="protein sequence ID" value="AEO55111.1"/>
    <property type="molecule type" value="Genomic_DNA"/>
</dbReference>
<dbReference type="KEGG" id="mtm:MYCTH_2029593"/>
<feature type="compositionally biased region" description="Polar residues" evidence="1">
    <location>
        <begin position="1"/>
        <end position="24"/>
    </location>
</feature>
<dbReference type="eggNOG" id="ENOG502T5AQ">
    <property type="taxonomic scope" value="Eukaryota"/>
</dbReference>
<dbReference type="HOGENOM" id="CLU_958321_0_0_1"/>
<feature type="compositionally biased region" description="Acidic residues" evidence="1">
    <location>
        <begin position="79"/>
        <end position="90"/>
    </location>
</feature>
<evidence type="ECO:0000313" key="2">
    <source>
        <dbReference type="EMBL" id="AEO55111.1"/>
    </source>
</evidence>
<evidence type="ECO:0000313" key="3">
    <source>
        <dbReference type="Proteomes" id="UP000007322"/>
    </source>
</evidence>
<feature type="region of interest" description="Disordered" evidence="1">
    <location>
        <begin position="1"/>
        <end position="47"/>
    </location>
</feature>
<dbReference type="OrthoDB" id="4572738at2759"/>
<dbReference type="AlphaFoldDB" id="G2Q2I6"/>
<keyword evidence="3" id="KW-1185">Reference proteome</keyword>
<reference evidence="2 3" key="1">
    <citation type="journal article" date="2011" name="Nat. Biotechnol.">
        <title>Comparative genomic analysis of the thermophilic biomass-degrading fungi Myceliophthora thermophila and Thielavia terrestris.</title>
        <authorList>
            <person name="Berka R.M."/>
            <person name="Grigoriev I.V."/>
            <person name="Otillar R."/>
            <person name="Salamov A."/>
            <person name="Grimwood J."/>
            <person name="Reid I."/>
            <person name="Ishmael N."/>
            <person name="John T."/>
            <person name="Darmond C."/>
            <person name="Moisan M.-C."/>
            <person name="Henrissat B."/>
            <person name="Coutinho P.M."/>
            <person name="Lombard V."/>
            <person name="Natvig D.O."/>
            <person name="Lindquist E."/>
            <person name="Schmutz J."/>
            <person name="Lucas S."/>
            <person name="Harris P."/>
            <person name="Powlowski J."/>
            <person name="Bellemare A."/>
            <person name="Taylor D."/>
            <person name="Butler G."/>
            <person name="de Vries R.P."/>
            <person name="Allijn I.E."/>
            <person name="van den Brink J."/>
            <person name="Ushinsky S."/>
            <person name="Storms R."/>
            <person name="Powell A.J."/>
            <person name="Paulsen I.T."/>
            <person name="Elbourne L.D.H."/>
            <person name="Baker S.E."/>
            <person name="Magnuson J."/>
            <person name="LaBoissiere S."/>
            <person name="Clutterbuck A.J."/>
            <person name="Martinez D."/>
            <person name="Wogulis M."/>
            <person name="de Leon A.L."/>
            <person name="Rey M.W."/>
            <person name="Tsang A."/>
        </authorList>
    </citation>
    <scope>NUCLEOTIDE SEQUENCE [LARGE SCALE GENOMIC DNA]</scope>
    <source>
        <strain evidence="3">ATCC 42464 / BCRC 31852 / DSM 1799</strain>
    </source>
</reference>
<feature type="region of interest" description="Disordered" evidence="1">
    <location>
        <begin position="62"/>
        <end position="90"/>
    </location>
</feature>
<dbReference type="InParanoid" id="G2Q2I6"/>
<feature type="non-terminal residue" evidence="2">
    <location>
        <position position="291"/>
    </location>
</feature>
<feature type="compositionally biased region" description="Polar residues" evidence="1">
    <location>
        <begin position="32"/>
        <end position="47"/>
    </location>
</feature>
<name>G2Q2I6_THET4</name>